<organism evidence="4 5">
    <name type="scientific">Actinokineospora xionganensis</name>
    <dbReference type="NCBI Taxonomy" id="2684470"/>
    <lineage>
        <taxon>Bacteria</taxon>
        <taxon>Bacillati</taxon>
        <taxon>Actinomycetota</taxon>
        <taxon>Actinomycetes</taxon>
        <taxon>Pseudonocardiales</taxon>
        <taxon>Pseudonocardiaceae</taxon>
        <taxon>Actinokineospora</taxon>
    </lineage>
</organism>
<accession>A0ABR7L569</accession>
<evidence type="ECO:0000313" key="5">
    <source>
        <dbReference type="Proteomes" id="UP000734823"/>
    </source>
</evidence>
<feature type="domain" description="Fe/B12 periplasmic-binding" evidence="3">
    <location>
        <begin position="61"/>
        <end position="312"/>
    </location>
</feature>
<dbReference type="PANTHER" id="PTHR30535:SF34">
    <property type="entry name" value="MOLYBDATE-BINDING PROTEIN MOLA"/>
    <property type="match status" value="1"/>
</dbReference>
<evidence type="ECO:0000259" key="3">
    <source>
        <dbReference type="PROSITE" id="PS50983"/>
    </source>
</evidence>
<keyword evidence="5" id="KW-1185">Reference proteome</keyword>
<dbReference type="PROSITE" id="PS51257">
    <property type="entry name" value="PROKAR_LIPOPROTEIN"/>
    <property type="match status" value="1"/>
</dbReference>
<protein>
    <submittedName>
        <fullName evidence="4">ABC transporter substrate-binding protein</fullName>
    </submittedName>
</protein>
<dbReference type="InterPro" id="IPR050902">
    <property type="entry name" value="ABC_Transporter_SBP"/>
</dbReference>
<dbReference type="InterPro" id="IPR002491">
    <property type="entry name" value="ABC_transptr_periplasmic_BD"/>
</dbReference>
<dbReference type="Pfam" id="PF01497">
    <property type="entry name" value="Peripla_BP_2"/>
    <property type="match status" value="1"/>
</dbReference>
<name>A0ABR7L569_9PSEU</name>
<feature type="signal peptide" evidence="2">
    <location>
        <begin position="1"/>
        <end position="28"/>
    </location>
</feature>
<comment type="similarity">
    <text evidence="1">Belongs to the bacterial solute-binding protein 8 family.</text>
</comment>
<keyword evidence="2" id="KW-0732">Signal</keyword>
<sequence>MIPQTPRRARRLALVLVGALAIAGCATRAEEPAPAAPADAFPLTLTAPDGKPLTLAAKPERIVSLSASATENLFAVGAGKQVVAVDNQSTFPADAPKTTLSGLTPNVEAIAGHTPNLVIASGDAGDLVAGLGKLGIPVLILPAAKNLDDVYAQLDLVGKATGHAAEGADVARRTKEDIEKIVRDTPKPGKPLSYYHELDTDLYSVTSKTFIGQVYGLFGLTNVADAADTDASGYPKLSAEYLIKANPSLIFLGDTKCCGQTAQTVALRPGWNTIDAVTGNRVVALDDDIASRWGPRVVDLVRAVADAVAAAK</sequence>
<proteinExistence type="inferred from homology"/>
<dbReference type="EMBL" id="JABVED010000005">
    <property type="protein sequence ID" value="MBC6447789.1"/>
    <property type="molecule type" value="Genomic_DNA"/>
</dbReference>
<evidence type="ECO:0000256" key="2">
    <source>
        <dbReference type="SAM" id="SignalP"/>
    </source>
</evidence>
<evidence type="ECO:0000313" key="4">
    <source>
        <dbReference type="EMBL" id="MBC6447789.1"/>
    </source>
</evidence>
<dbReference type="Gene3D" id="3.40.50.1980">
    <property type="entry name" value="Nitrogenase molybdenum iron protein domain"/>
    <property type="match status" value="2"/>
</dbReference>
<comment type="caution">
    <text evidence="4">The sequence shown here is derived from an EMBL/GenBank/DDBJ whole genome shotgun (WGS) entry which is preliminary data.</text>
</comment>
<dbReference type="PROSITE" id="PS50983">
    <property type="entry name" value="FE_B12_PBP"/>
    <property type="match status" value="1"/>
</dbReference>
<evidence type="ECO:0000256" key="1">
    <source>
        <dbReference type="ARBA" id="ARBA00008814"/>
    </source>
</evidence>
<dbReference type="SUPFAM" id="SSF53807">
    <property type="entry name" value="Helical backbone' metal receptor"/>
    <property type="match status" value="1"/>
</dbReference>
<reference evidence="4 5" key="1">
    <citation type="submission" date="2020-06" db="EMBL/GenBank/DDBJ databases">
        <title>Actinokineospora xiongansis sp. nov., isolated from soil of Baiyangdian.</title>
        <authorList>
            <person name="Zhang X."/>
        </authorList>
    </citation>
    <scope>NUCLEOTIDE SEQUENCE [LARGE SCALE GENOMIC DNA]</scope>
    <source>
        <strain evidence="4 5">HBU206404</strain>
    </source>
</reference>
<dbReference type="PANTHER" id="PTHR30535">
    <property type="entry name" value="VITAMIN B12-BINDING PROTEIN"/>
    <property type="match status" value="1"/>
</dbReference>
<gene>
    <name evidence="4" type="ORF">GPZ80_11455</name>
</gene>
<dbReference type="CDD" id="cd01143">
    <property type="entry name" value="YvrC"/>
    <property type="match status" value="1"/>
</dbReference>
<dbReference type="RefSeq" id="WP_187220290.1">
    <property type="nucleotide sequence ID" value="NZ_JABVED010000005.1"/>
</dbReference>
<feature type="chain" id="PRO_5045364668" evidence="2">
    <location>
        <begin position="29"/>
        <end position="312"/>
    </location>
</feature>
<dbReference type="Proteomes" id="UP000734823">
    <property type="component" value="Unassembled WGS sequence"/>
</dbReference>